<dbReference type="Proteomes" id="UP000189703">
    <property type="component" value="Unplaced"/>
</dbReference>
<dbReference type="GeneID" id="104589596"/>
<feature type="compositionally biased region" description="Basic and acidic residues" evidence="2">
    <location>
        <begin position="234"/>
        <end position="248"/>
    </location>
</feature>
<dbReference type="KEGG" id="nnu:104589596"/>
<feature type="compositionally biased region" description="Basic and acidic residues" evidence="2">
    <location>
        <begin position="1555"/>
        <end position="1564"/>
    </location>
</feature>
<feature type="compositionally biased region" description="Basic and acidic residues" evidence="2">
    <location>
        <begin position="1496"/>
        <end position="1505"/>
    </location>
</feature>
<feature type="compositionally biased region" description="Basic and acidic residues" evidence="2">
    <location>
        <begin position="207"/>
        <end position="226"/>
    </location>
</feature>
<feature type="compositionally biased region" description="Basic and acidic residues" evidence="2">
    <location>
        <begin position="338"/>
        <end position="347"/>
    </location>
</feature>
<dbReference type="GO" id="GO:0007165">
    <property type="term" value="P:signal transduction"/>
    <property type="evidence" value="ECO:0007669"/>
    <property type="project" value="InterPro"/>
</dbReference>
<feature type="region of interest" description="Disordered" evidence="2">
    <location>
        <begin position="1486"/>
        <end position="1506"/>
    </location>
</feature>
<feature type="region of interest" description="Disordered" evidence="2">
    <location>
        <begin position="1551"/>
        <end position="1589"/>
    </location>
</feature>
<feature type="region of interest" description="Disordered" evidence="2">
    <location>
        <begin position="338"/>
        <end position="450"/>
    </location>
</feature>
<keyword evidence="1" id="KW-0175">Coiled coil</keyword>
<proteinExistence type="predicted"/>
<feature type="coiled-coil region" evidence="1">
    <location>
        <begin position="1191"/>
        <end position="1247"/>
    </location>
</feature>
<dbReference type="PROSITE" id="PS50111">
    <property type="entry name" value="CHEMOTAXIS_TRANSDUC_2"/>
    <property type="match status" value="1"/>
</dbReference>
<organism evidence="3 4">
    <name type="scientific">Nelumbo nucifera</name>
    <name type="common">Sacred lotus</name>
    <dbReference type="NCBI Taxonomy" id="4432"/>
    <lineage>
        <taxon>Eukaryota</taxon>
        <taxon>Viridiplantae</taxon>
        <taxon>Streptophyta</taxon>
        <taxon>Embryophyta</taxon>
        <taxon>Tracheophyta</taxon>
        <taxon>Spermatophyta</taxon>
        <taxon>Magnoliopsida</taxon>
        <taxon>Proteales</taxon>
        <taxon>Nelumbonaceae</taxon>
        <taxon>Nelumbo</taxon>
    </lineage>
</organism>
<feature type="compositionally biased region" description="Basic and acidic residues" evidence="2">
    <location>
        <begin position="111"/>
        <end position="124"/>
    </location>
</feature>
<name>A0A1U7Z2C8_NELNU</name>
<dbReference type="InterPro" id="IPR004089">
    <property type="entry name" value="MCPsignal_dom"/>
</dbReference>
<feature type="region of interest" description="Disordered" evidence="2">
    <location>
        <begin position="201"/>
        <end position="326"/>
    </location>
</feature>
<feature type="region of interest" description="Disordered" evidence="2">
    <location>
        <begin position="1782"/>
        <end position="1801"/>
    </location>
</feature>
<dbReference type="STRING" id="4432.A0A1U7Z2C8"/>
<sequence>MEFHTMKRKDLQALCKKHNIPANTTNQQMADRLASLLKVEENPRSRAPSCLKDSGEKDGAKESNIVTGQDKKVRFSPRVEIVELEDSPDLKKSPEINKVARTRRRSMARPEPGKPETTAEKLEEVPDIPLRNTRCRSGKSTEGEVTVTSSPVIGRKKRRKEVDLKDTVRSTCVEETGDRPAVETRAAVARSLRKKEVLSLSAEVNDDDKKDLSPRKTRRGVVEVARRNTSSRARVLEAECEAGNRTETEAEETERVVLQPKEPTRRSTRNASKQEPCAPGDIEAGNRDETEAEETERVVLQPKEPTRRSARNASKEEPCAPGDNEAGVQAIVEQETVRVSEFKEGPPRRSGRRASKLNPVFPAIRKAGTDENLRGNGAQRKRCAPDDNKAGVEAVVQEDTAANVSQLEEGPPRRSSRVASKLNPNAQDNGMTGCDETVRNKGPQKKRQKDAVLEGSSFMAEVVESQLEGKGAFQLKDPVRRSRRNSSVHEYVIVSGEGENGDAVQGNEILKPSSLPVMGEEEVSATECISQLAQPLRRSRGQASKQEDTVLGGSSCVTEVVESQFERKGVFQLKDPVRRSRRKSSVHEYVILSGEDEAVRGNETLKHSNLPVMGEAEVSATECVSQLAGPPRRSRRQASKQESSVETSVVGVTAEPSIKNVQRKRLRKSILEKGSSVMEGATLIEELPIPDPEVSVNLVEGRGSSFNPVLSSIKEVPEAMNGKRKTRRKSPTKKGNRSKSIVSDFEETQDVVEVGLEAVIPATARLEIHSENHEERALIEEIDLNTADETMQISVEKGSSLVDEILGGRDDEALDLQNTLECADVTDLEPVKEQLNVFTDVERMRILFSGNNSLEVQEEQTKCCEVADETEASAVGNSLEVPCELPQTVVQELANQNSEETQPVHLSYDSSSVECSFNVGIEIFSEVAEKVESVKKAIMEATETVESVKAAANIEASEAVESVKEATMKITETVESVKEAATVDVTEAVESVTEESSMEFTETESVKEAAIMEVTEAVEPVKEATKEVLEAVESVKESIMGVNDAVDFVEEASMEVTETVESVKESVTTEVTETVESLKEEATLEVTEAVGSLKEKATIEVTEAIESVKEATTTEAIETVESVKEATKEVTEAVESVKEAIMCVNEAVDSAEEASMYVTETIESVKEAATTEVTDTVESVTEASMEVTETVESVKEASMEATETVESLKEEATIEVTEALEEVTETVESVKEASMEVTETVESLKEEGTIEVTEAVESVKEAGTIEVTEAVESVKEAGTIEVTEAVESVKEATMDVTEVVEYVKEATMGVTGTVESVKDAFMELTETVESLKEGTIEVSEPVESVKEVATIEVTEAVESEKEATMDVTEVVESVKESSMEVHETVESVQSILAANDIMLEVNGLCLGCQIEDLGKPILNVLDMGEEDDADDEFSVSQKKHRRDSCLFDSHTQEQQSTDWKETEQQDVAEVSAGCLTITNESLCAHQDGAEENGSSDETRNVDSGKVDGMGIGSFDRDGNGQRFQELLSAEANKKKLNFIFDDLAEAFFLNSEENSEGRQHQDPSRDDEDATVEGNSTISPEQIANQKESRELYNSEKKYMLEFSPLKTGEASDIHRTLEKGASDYRAFDSNGALSAVNSPTTQDNASRVVDVESCLNSMASKLIRDAAIGIVGLSSRKADINSGRFEDSSNETDPIDSIRFLFSEVSSVQKEDVVSRDSELGAADAKPVNNFSNLSIVEALAIQDGEATDVDEAPSVNCIKSKSCGKDTAVTAVLRGETYYGPEDSVESSHAAGDNPSVREELEHADMKENTEGEVMAQLTEEELGSVNKCEVLVVMEHDNCPFVELDNGNRGLVSDSDIGVANVLKGRVGERVKLENGVEFMDELSGSVNGRIVADIDRANNENVGTVEKKMDILRTEADMRSEKTYQEQGIIDPNFITSPICGDFPWSVDRATEDRLGSEYSIFPVEAKGEQIQSSEDAGKRYSGELDTNEVSGIPQFESKTLAEATEALECVDDANEPVAGGISPVCQMGDLSLPVLDPLDTAVEYEPDGQKSVSQESSQLDGYVSCRDVEYFESSGCNEKETPEIVVPDTLAETSLHDAVGNCLSESKEIGRSDEILELVSMEVKNTDDFSSRDSVGDLTVNTELLEPQPSHELSVNCGDATVKVDSKEGVDGDIHSEGSKMIIEKEDYEEHDDPEFEDTGISLENGVGDSELWQIVKTDYSSENLTLEEFAEVKVERGMPVSVSVDIEEPSNEIGIVQSVHGEHECWELKETKQAIEEITLLPHAEDVCLMKVSCLEEHDCGSHEKADEENIKVTTEFNVEVGEEVIMVEMDVDKVPEVEVEEPMKALTEKHNSVHGEAEKSQQSAETFRENFDQEDCETSVGSMVLTPACKGSADFSMEDGSNSCGCSNVTSEGGKIVLQKFLMTMREELSAALCQEAAGPQEIEELLKSLEGVGWDFENDFSLGSAALSPVADSKSQDCGQSTKEIYSSEHNHVLYKDEERDWNEQINDDKPSPLDSFFVAKSPSQQLKLELSGRKQVSAAKMNQVNSLLKRLFISSAVKRRCAGNSSVQNTPEKSLVNMHEFGMKENVVSSKRGRDITIERSGTKRRALGDLQNRMRVDKAS</sequence>
<feature type="region of interest" description="Disordered" evidence="2">
    <location>
        <begin position="39"/>
        <end position="71"/>
    </location>
</feature>
<gene>
    <name evidence="4" type="primary">LOC104589596</name>
</gene>
<reference evidence="4" key="1">
    <citation type="submission" date="2025-08" db="UniProtKB">
        <authorList>
            <consortium name="RefSeq"/>
        </authorList>
    </citation>
    <scope>IDENTIFICATION</scope>
</reference>
<evidence type="ECO:0000256" key="1">
    <source>
        <dbReference type="SAM" id="Coils"/>
    </source>
</evidence>
<feature type="compositionally biased region" description="Low complexity" evidence="2">
    <location>
        <begin position="642"/>
        <end position="651"/>
    </location>
</feature>
<dbReference type="OMA" id="CTEVAST"/>
<feature type="compositionally biased region" description="Polar residues" evidence="2">
    <location>
        <begin position="1573"/>
        <end position="1586"/>
    </location>
</feature>
<feature type="region of interest" description="Disordered" evidence="2">
    <location>
        <begin position="717"/>
        <end position="741"/>
    </location>
</feature>
<evidence type="ECO:0000313" key="4">
    <source>
        <dbReference type="RefSeq" id="XP_010246259.1"/>
    </source>
</evidence>
<dbReference type="GO" id="GO:0016020">
    <property type="term" value="C:membrane"/>
    <property type="evidence" value="ECO:0007669"/>
    <property type="project" value="InterPro"/>
</dbReference>
<evidence type="ECO:0000313" key="3">
    <source>
        <dbReference type="Proteomes" id="UP000189703"/>
    </source>
</evidence>
<dbReference type="RefSeq" id="XP_010246259.1">
    <property type="nucleotide sequence ID" value="XM_010247957.2"/>
</dbReference>
<feature type="region of interest" description="Disordered" evidence="2">
    <location>
        <begin position="92"/>
        <end position="163"/>
    </location>
</feature>
<keyword evidence="3" id="KW-1185">Reference proteome</keyword>
<dbReference type="eggNOG" id="ENOG502S31H">
    <property type="taxonomic scope" value="Eukaryota"/>
</dbReference>
<dbReference type="OrthoDB" id="913480at2759"/>
<evidence type="ECO:0000256" key="2">
    <source>
        <dbReference type="SAM" id="MobiDB-lite"/>
    </source>
</evidence>
<accession>A0A1U7Z2C8</accession>
<feature type="compositionally biased region" description="Basic residues" evidence="2">
    <location>
        <begin position="722"/>
        <end position="737"/>
    </location>
</feature>
<feature type="region of interest" description="Disordered" evidence="2">
    <location>
        <begin position="626"/>
        <end position="651"/>
    </location>
</feature>
<protein>
    <submittedName>
        <fullName evidence="4">Uncharacterized protein LOC104589596</fullName>
    </submittedName>
</protein>